<reference evidence="1" key="1">
    <citation type="journal article" date="2023" name="Int. J. Syst. Evol. Microbiol.">
        <title>&lt;i&gt;Shewanella septentrionalis&lt;/i&gt; sp. nov. and &lt;i&gt;Shewanella holmiensis&lt;/i&gt; sp. nov., isolated from Baltic Sea water and sediments.</title>
        <authorList>
            <person name="Martin-Rodriguez A.J."/>
            <person name="Thorell K."/>
            <person name="Joffre E."/>
            <person name="Jensie-Markopoulos S."/>
            <person name="Moore E.R.B."/>
            <person name="Sjoling A."/>
        </authorList>
    </citation>
    <scope>NUCLEOTIDE SEQUENCE</scope>
    <source>
        <strain evidence="1">SP1S2-7</strain>
    </source>
</reference>
<accession>A0A9X2WJ89</accession>
<evidence type="ECO:0000313" key="1">
    <source>
        <dbReference type="EMBL" id="MCT7940335.1"/>
    </source>
</evidence>
<sequence length="245" mass="28209">MTQHVLLNSVEHKDLKVITDRSAKYGDNVWYSVTFPLEFRSVQAHYPIFFQKDATTGQFYAVALFGFRNEDNLFLTDKGWEASYVPLTLRRQPFLIGKQVVREDGIEQEQHVIHIDIDHPRVNKEQGEAVFHPFGGNTDYLDEVGDMLAAIHQGLNDSKVFIDVLLEHDLLESFTLDIELDNGEKHQMIGFYTINEEKLNMLEGAVLAKLHEQGYLQAIYMSMASQSNVRDLLDRKNAQHQNRKA</sequence>
<dbReference type="Pfam" id="PF07277">
    <property type="entry name" value="SapC"/>
    <property type="match status" value="1"/>
</dbReference>
<evidence type="ECO:0000313" key="2">
    <source>
        <dbReference type="Proteomes" id="UP001155546"/>
    </source>
</evidence>
<dbReference type="RefSeq" id="WP_261296789.1">
    <property type="nucleotide sequence ID" value="NZ_JAMTCD010000001.1"/>
</dbReference>
<gene>
    <name evidence="1" type="ORF">NE535_00775</name>
</gene>
<dbReference type="InterPro" id="IPR010836">
    <property type="entry name" value="SapC"/>
</dbReference>
<dbReference type="EMBL" id="JAMTCD010000001">
    <property type="protein sequence ID" value="MCT7940335.1"/>
    <property type="molecule type" value="Genomic_DNA"/>
</dbReference>
<dbReference type="AlphaFoldDB" id="A0A9X2WJ89"/>
<protein>
    <submittedName>
        <fullName evidence="1">SapC family protein</fullName>
    </submittedName>
</protein>
<proteinExistence type="predicted"/>
<dbReference type="Proteomes" id="UP001155546">
    <property type="component" value="Unassembled WGS sequence"/>
</dbReference>
<keyword evidence="2" id="KW-1185">Reference proteome</keyword>
<name>A0A9X2WJ89_9GAMM</name>
<organism evidence="1 2">
    <name type="scientific">Shewanella holmiensis</name>
    <dbReference type="NCBI Taxonomy" id="2952222"/>
    <lineage>
        <taxon>Bacteria</taxon>
        <taxon>Pseudomonadati</taxon>
        <taxon>Pseudomonadota</taxon>
        <taxon>Gammaproteobacteria</taxon>
        <taxon>Alteromonadales</taxon>
        <taxon>Shewanellaceae</taxon>
        <taxon>Shewanella</taxon>
    </lineage>
</organism>
<comment type="caution">
    <text evidence="1">The sequence shown here is derived from an EMBL/GenBank/DDBJ whole genome shotgun (WGS) entry which is preliminary data.</text>
</comment>